<evidence type="ECO:0000313" key="3">
    <source>
        <dbReference type="Proteomes" id="UP000483379"/>
    </source>
</evidence>
<evidence type="ECO:0000259" key="1">
    <source>
        <dbReference type="Pfam" id="PF13482"/>
    </source>
</evidence>
<proteinExistence type="predicted"/>
<evidence type="ECO:0000313" key="2">
    <source>
        <dbReference type="EMBL" id="NEV60464.1"/>
    </source>
</evidence>
<organism evidence="2 3">
    <name type="scientific">Thiorhodococcus minor</name>
    <dbReference type="NCBI Taxonomy" id="57489"/>
    <lineage>
        <taxon>Bacteria</taxon>
        <taxon>Pseudomonadati</taxon>
        <taxon>Pseudomonadota</taxon>
        <taxon>Gammaproteobacteria</taxon>
        <taxon>Chromatiales</taxon>
        <taxon>Chromatiaceae</taxon>
        <taxon>Thiorhodococcus</taxon>
    </lineage>
</organism>
<dbReference type="Pfam" id="PF13482">
    <property type="entry name" value="RNase_H_2"/>
    <property type="match status" value="1"/>
</dbReference>
<dbReference type="AlphaFoldDB" id="A0A6M0JTK2"/>
<dbReference type="SUPFAM" id="SSF53098">
    <property type="entry name" value="Ribonuclease H-like"/>
    <property type="match status" value="1"/>
</dbReference>
<protein>
    <recommendedName>
        <fullName evidence="1">YprB ribonuclease H-like domain-containing protein</fullName>
    </recommendedName>
</protein>
<gene>
    <name evidence="2" type="ORF">G3446_00920</name>
</gene>
<dbReference type="InterPro" id="IPR012337">
    <property type="entry name" value="RNaseH-like_sf"/>
</dbReference>
<feature type="domain" description="YprB ribonuclease H-like" evidence="1">
    <location>
        <begin position="94"/>
        <end position="260"/>
    </location>
</feature>
<dbReference type="EMBL" id="JAAIJQ010000002">
    <property type="protein sequence ID" value="NEV60464.1"/>
    <property type="molecule type" value="Genomic_DNA"/>
</dbReference>
<dbReference type="PANTHER" id="PTHR38462:SF1">
    <property type="entry name" value="YPRB RIBONUCLEASE H-LIKE DOMAIN-CONTAINING PROTEIN"/>
    <property type="match status" value="1"/>
</dbReference>
<comment type="caution">
    <text evidence="2">The sequence shown here is derived from an EMBL/GenBank/DDBJ whole genome shotgun (WGS) entry which is preliminary data.</text>
</comment>
<dbReference type="PANTHER" id="PTHR38462">
    <property type="entry name" value="EXONUCLEASE-LIKE PROTEIN"/>
    <property type="match status" value="1"/>
</dbReference>
<dbReference type="InterPro" id="IPR038720">
    <property type="entry name" value="YprB_RNase_H-like_dom"/>
</dbReference>
<name>A0A6M0JTK2_9GAMM</name>
<dbReference type="RefSeq" id="WP_164450509.1">
    <property type="nucleotide sequence ID" value="NZ_JAAIJQ010000002.1"/>
</dbReference>
<dbReference type="Proteomes" id="UP000483379">
    <property type="component" value="Unassembled WGS sequence"/>
</dbReference>
<reference evidence="2 3" key="1">
    <citation type="submission" date="2020-02" db="EMBL/GenBank/DDBJ databases">
        <title>Genome sequences of Thiorhodococcus mannitoliphagus and Thiorhodococcus minor, purple sulfur photosynthetic bacteria in the gammaproteobacterial family, Chromatiaceae.</title>
        <authorList>
            <person name="Aviles F.A."/>
            <person name="Meyer T.E."/>
            <person name="Kyndt J.A."/>
        </authorList>
    </citation>
    <scope>NUCLEOTIDE SEQUENCE [LARGE SCALE GENOMIC DNA]</scope>
    <source>
        <strain evidence="2 3">DSM 11518</strain>
    </source>
</reference>
<keyword evidence="3" id="KW-1185">Reference proteome</keyword>
<accession>A0A6M0JTK2</accession>
<sequence length="386" mass="42408">MPEQPSFSERVRRLMVGPQRARSKTGDQDELAEQLGAEPVAPGVLLVERRLGARLRHGRVLLKPEIADAGRASASLMELAWRGASPDAAPRPLLFLDTETSGLAGGTGTWAFLTGILIAEPETWVLRQYLLTSLDAEPAYLEAVGGELSAPAMLVSYNGRAFDAPLLTTRFRLAGRPDPFGELWHLDLLAPVRRAFGRVWSDCRLMSAESKLLAFAREDDLPGSAAPAAWLGWIQRGEMASLGGVLRHNRWDLLSLAGLVPVLGEAFEDPNSYGADPHAVARHHWAQGRLAQALRLLEAASGRLTDAGRLDLADLYRRQGRWTDCCAIWEGLATQGSQEALSALAKYHEHKRHNLGRALEYAEALAPSEERERRCQRLRKKLRGSG</sequence>